<dbReference type="AlphaFoldDB" id="A0A151M7R0"/>
<gene>
    <name evidence="1" type="ORF">Y1Q_0012460</name>
</gene>
<dbReference type="EMBL" id="AKHW03006358">
    <property type="protein sequence ID" value="KYO20547.1"/>
    <property type="molecule type" value="Genomic_DNA"/>
</dbReference>
<sequence length="72" mass="8013">MFEARRAHFLILPACSLPIEPDLHTTWKDSGFKVKGMHVQGAIGLVPFPRQRLFFCYSGDVYTLSLTGGCSP</sequence>
<evidence type="ECO:0000313" key="2">
    <source>
        <dbReference type="Proteomes" id="UP000050525"/>
    </source>
</evidence>
<accession>A0A151M7R0</accession>
<protein>
    <submittedName>
        <fullName evidence="1">Uncharacterized protein</fullName>
    </submittedName>
</protein>
<name>A0A151M7R0_ALLMI</name>
<reference evidence="1 2" key="1">
    <citation type="journal article" date="2012" name="Genome Biol.">
        <title>Sequencing three crocodilian genomes to illuminate the evolution of archosaurs and amniotes.</title>
        <authorList>
            <person name="St John J.A."/>
            <person name="Braun E.L."/>
            <person name="Isberg S.R."/>
            <person name="Miles L.G."/>
            <person name="Chong A.Y."/>
            <person name="Gongora J."/>
            <person name="Dalzell P."/>
            <person name="Moran C."/>
            <person name="Bed'hom B."/>
            <person name="Abzhanov A."/>
            <person name="Burgess S.C."/>
            <person name="Cooksey A.M."/>
            <person name="Castoe T.A."/>
            <person name="Crawford N.G."/>
            <person name="Densmore L.D."/>
            <person name="Drew J.C."/>
            <person name="Edwards S.V."/>
            <person name="Faircloth B.C."/>
            <person name="Fujita M.K."/>
            <person name="Greenwold M.J."/>
            <person name="Hoffmann F.G."/>
            <person name="Howard J.M."/>
            <person name="Iguchi T."/>
            <person name="Janes D.E."/>
            <person name="Khan S.Y."/>
            <person name="Kohno S."/>
            <person name="de Koning A.J."/>
            <person name="Lance S.L."/>
            <person name="McCarthy F.M."/>
            <person name="McCormack J.E."/>
            <person name="Merchant M.E."/>
            <person name="Peterson D.G."/>
            <person name="Pollock D.D."/>
            <person name="Pourmand N."/>
            <person name="Raney B.J."/>
            <person name="Roessler K.A."/>
            <person name="Sanford J.R."/>
            <person name="Sawyer R.H."/>
            <person name="Schmidt C.J."/>
            <person name="Triplett E.W."/>
            <person name="Tuberville T.D."/>
            <person name="Venegas-Anaya M."/>
            <person name="Howard J.T."/>
            <person name="Jarvis E.D."/>
            <person name="Guillette L.J.Jr."/>
            <person name="Glenn T.C."/>
            <person name="Green R.E."/>
            <person name="Ray D.A."/>
        </authorList>
    </citation>
    <scope>NUCLEOTIDE SEQUENCE [LARGE SCALE GENOMIC DNA]</scope>
    <source>
        <strain evidence="1">KSC_2009_1</strain>
    </source>
</reference>
<proteinExistence type="predicted"/>
<keyword evidence="2" id="KW-1185">Reference proteome</keyword>
<organism evidence="1 2">
    <name type="scientific">Alligator mississippiensis</name>
    <name type="common">American alligator</name>
    <dbReference type="NCBI Taxonomy" id="8496"/>
    <lineage>
        <taxon>Eukaryota</taxon>
        <taxon>Metazoa</taxon>
        <taxon>Chordata</taxon>
        <taxon>Craniata</taxon>
        <taxon>Vertebrata</taxon>
        <taxon>Euteleostomi</taxon>
        <taxon>Archelosauria</taxon>
        <taxon>Archosauria</taxon>
        <taxon>Crocodylia</taxon>
        <taxon>Alligatoridae</taxon>
        <taxon>Alligatorinae</taxon>
        <taxon>Alligator</taxon>
    </lineage>
</organism>
<comment type="caution">
    <text evidence="1">The sequence shown here is derived from an EMBL/GenBank/DDBJ whole genome shotgun (WGS) entry which is preliminary data.</text>
</comment>
<evidence type="ECO:0000313" key="1">
    <source>
        <dbReference type="EMBL" id="KYO20547.1"/>
    </source>
</evidence>
<dbReference type="Proteomes" id="UP000050525">
    <property type="component" value="Unassembled WGS sequence"/>
</dbReference>